<dbReference type="SUPFAM" id="SSF109604">
    <property type="entry name" value="HD-domain/PDEase-like"/>
    <property type="match status" value="1"/>
</dbReference>
<sequence length="813" mass="90174">MSRTADVLRRMFFPSWRRTGGKAGAADHELFPETQLPESDAIPIAEDTRLELAGRQRLRERVGKPVAPVIDAVPGAHGASTASFAVLTAKLDYLDEHDIRRVREAYRFADEAHLGQFRASGEPYITHPIAVAGLCADWKLDAQAIMAALMHDTMEDCGITKAEMVERFGAATADIVDGLTKLDKLQFSTREESQAESFRKMLLAMARDVRVILIKLADRMHNMRTMEAMAANKRARIARETLEIYAPIAHRLGLNQCYRELQEASFRFLSPWRHAALSKAVAKARGHRRDLVERVRQEVELALTQAEVPAQVYGREKTVHSIYTKMREKHLSFAQVSDIFGFRLVVASLPECYLALGVLHQLYKPVPGRFKDYIAIPKANGYQSLHTTVVSPLGTAIEFQIRTAAMHAVAEAGIAAHWMYKTSHGSEAPDNRPDTKHLGTMWLQSLVDIQSETRDSAEFLEHVKIDLFPDSIYVFTPKSKILALPRGATPVDFAYAIHSRVGDHCVAARVNGEPVALRTALSSGDVVEIITAPSARPNPAWLNFVRTGKARSKIRHHLKNMEAEESYDLGLKLLAQALRTEGLPLPGVDDSDLSEADAQLWQSLVRWSGNRNRRELLVDIGLGRKIAVIVAKRLARQMVEQGRRPDAVTLSMGRYAVDSEAPTQGTIVIDGSENATIQLATCCQPIPGDHIVGYLGRGEGLTVHTAECSVGKRLFERDPERWLGVEWSDQPVRAFRTAVGVLVRNGTGVLAEVAQAVSLAEADIAHIDMDPTRAGETSELKLTLAVRDRQHLADVLRVVRRSPSVMRVARIRP</sequence>
<dbReference type="Gene3D" id="3.30.460.10">
    <property type="entry name" value="Beta Polymerase, domain 2"/>
    <property type="match status" value="1"/>
</dbReference>
<dbReference type="InterPro" id="IPR002912">
    <property type="entry name" value="ACT_dom"/>
</dbReference>
<proteinExistence type="inferred from homology"/>
<dbReference type="PROSITE" id="PS51831">
    <property type="entry name" value="HD"/>
    <property type="match status" value="1"/>
</dbReference>
<dbReference type="PROSITE" id="PS51880">
    <property type="entry name" value="TGS"/>
    <property type="match status" value="1"/>
</dbReference>
<dbReference type="PANTHER" id="PTHR21262:SF36">
    <property type="entry name" value="BIFUNCTIONAL (P)PPGPP SYNTHASE_HYDROLASE SPOT"/>
    <property type="match status" value="1"/>
</dbReference>
<dbReference type="InterPro" id="IPR043519">
    <property type="entry name" value="NT_sf"/>
</dbReference>
<accession>A0ABX2G954</accession>
<dbReference type="NCBIfam" id="TIGR00691">
    <property type="entry name" value="spoT_relA"/>
    <property type="match status" value="1"/>
</dbReference>
<dbReference type="Gene3D" id="1.10.3210.10">
    <property type="entry name" value="Hypothetical protein af1432"/>
    <property type="match status" value="1"/>
</dbReference>
<dbReference type="Pfam" id="PF13328">
    <property type="entry name" value="HD_4"/>
    <property type="match status" value="1"/>
</dbReference>
<dbReference type="Gene3D" id="3.30.70.260">
    <property type="match status" value="1"/>
</dbReference>
<dbReference type="Gene3D" id="3.10.20.30">
    <property type="match status" value="1"/>
</dbReference>
<dbReference type="InterPro" id="IPR045600">
    <property type="entry name" value="RelA/SpoT_AH_RIS"/>
</dbReference>
<dbReference type="InterPro" id="IPR033655">
    <property type="entry name" value="TGS_RelA/SpoT"/>
</dbReference>
<dbReference type="GO" id="GO:0008893">
    <property type="term" value="F:guanosine-3',5'-bis(diphosphate) 3'-diphosphatase activity"/>
    <property type="evidence" value="ECO:0007669"/>
    <property type="project" value="UniProtKB-EC"/>
</dbReference>
<dbReference type="InterPro" id="IPR003607">
    <property type="entry name" value="HD/PDEase_dom"/>
</dbReference>
<dbReference type="GO" id="GO:0008728">
    <property type="term" value="F:GTP diphosphokinase activity"/>
    <property type="evidence" value="ECO:0007669"/>
    <property type="project" value="UniProtKB-EC"/>
</dbReference>
<protein>
    <submittedName>
        <fullName evidence="5">GTP pyrophosphokinase/guanosine-3',5'-bis(Diphosphate) 3'-pyrophosphohydrolase</fullName>
        <ecNumber evidence="5">2.7.6.5</ecNumber>
        <ecNumber evidence="5">3.1.7.2</ecNumber>
    </submittedName>
</protein>
<dbReference type="Pfam" id="PF13291">
    <property type="entry name" value="ACT_4"/>
    <property type="match status" value="1"/>
</dbReference>
<gene>
    <name evidence="5" type="ORF">HNQ01_003750</name>
</gene>
<reference evidence="5 6" key="1">
    <citation type="submission" date="2020-05" db="EMBL/GenBank/DDBJ databases">
        <title>Genomic Encyclopedia of Type Strains, Phase IV (KMG-V): Genome sequencing to study the core and pangenomes of soil and plant-associated prokaryotes.</title>
        <authorList>
            <person name="Whitman W."/>
        </authorList>
    </citation>
    <scope>NUCLEOTIDE SEQUENCE [LARGE SCALE GENOMIC DNA]</scope>
    <source>
        <strain evidence="5 6">C29</strain>
    </source>
</reference>
<dbReference type="InterPro" id="IPR012676">
    <property type="entry name" value="TGS-like"/>
</dbReference>
<evidence type="ECO:0000313" key="6">
    <source>
        <dbReference type="Proteomes" id="UP001516061"/>
    </source>
</evidence>
<name>A0ABX2G954_9BURK</name>
<dbReference type="PROSITE" id="PS51671">
    <property type="entry name" value="ACT"/>
    <property type="match status" value="1"/>
</dbReference>
<evidence type="ECO:0000259" key="2">
    <source>
        <dbReference type="PROSITE" id="PS51671"/>
    </source>
</evidence>
<dbReference type="SMART" id="SM00954">
    <property type="entry name" value="RelA_SpoT"/>
    <property type="match status" value="1"/>
</dbReference>
<dbReference type="InterPro" id="IPR007685">
    <property type="entry name" value="RelA_SpoT"/>
</dbReference>
<dbReference type="InterPro" id="IPR004811">
    <property type="entry name" value="RelA/Spo_fam"/>
</dbReference>
<dbReference type="CDD" id="cd05399">
    <property type="entry name" value="NT_Rel-Spo_like"/>
    <property type="match status" value="1"/>
</dbReference>
<dbReference type="CDD" id="cd04876">
    <property type="entry name" value="ACT_RelA-SpoT"/>
    <property type="match status" value="1"/>
</dbReference>
<comment type="function">
    <text evidence="1">In eubacteria ppGpp (guanosine 3'-diphosphate 5'-diphosphate) is a mediator of the stringent response that coordinates a variety of cellular activities in response to changes in nutritional abundance.</text>
</comment>
<dbReference type="EMBL" id="JABSNM010000021">
    <property type="protein sequence ID" value="NRT57987.1"/>
    <property type="molecule type" value="Genomic_DNA"/>
</dbReference>
<dbReference type="SUPFAM" id="SSF55021">
    <property type="entry name" value="ACT-like"/>
    <property type="match status" value="1"/>
</dbReference>
<dbReference type="SMART" id="SM00471">
    <property type="entry name" value="HDc"/>
    <property type="match status" value="1"/>
</dbReference>
<dbReference type="PANTHER" id="PTHR21262">
    <property type="entry name" value="GUANOSINE-3',5'-BIS DIPHOSPHATE 3'-PYROPHOSPHOHYDROLASE"/>
    <property type="match status" value="1"/>
</dbReference>
<keyword evidence="5" id="KW-0808">Transferase</keyword>
<dbReference type="Pfam" id="PF02824">
    <property type="entry name" value="TGS"/>
    <property type="match status" value="1"/>
</dbReference>
<dbReference type="InterPro" id="IPR004095">
    <property type="entry name" value="TGS"/>
</dbReference>
<dbReference type="CDD" id="cd01668">
    <property type="entry name" value="TGS_RSH"/>
    <property type="match status" value="1"/>
</dbReference>
<feature type="domain" description="TGS" evidence="4">
    <location>
        <begin position="470"/>
        <end position="531"/>
    </location>
</feature>
<feature type="domain" description="HD" evidence="3">
    <location>
        <begin position="124"/>
        <end position="223"/>
    </location>
</feature>
<evidence type="ECO:0000259" key="4">
    <source>
        <dbReference type="PROSITE" id="PS51880"/>
    </source>
</evidence>
<dbReference type="SUPFAM" id="SSF81271">
    <property type="entry name" value="TGS-like"/>
    <property type="match status" value="1"/>
</dbReference>
<organism evidence="5 6">
    <name type="scientific">Sphaerotilus uruguayifluvii</name>
    <dbReference type="NCBI Taxonomy" id="2735897"/>
    <lineage>
        <taxon>Bacteria</taxon>
        <taxon>Pseudomonadati</taxon>
        <taxon>Pseudomonadota</taxon>
        <taxon>Betaproteobacteria</taxon>
        <taxon>Burkholderiales</taxon>
        <taxon>Sphaerotilaceae</taxon>
        <taxon>Sphaerotilus</taxon>
    </lineage>
</organism>
<comment type="similarity">
    <text evidence="1">Belongs to the relA/spoT family.</text>
</comment>
<keyword evidence="6" id="KW-1185">Reference proteome</keyword>
<dbReference type="InterPro" id="IPR012675">
    <property type="entry name" value="Beta-grasp_dom_sf"/>
</dbReference>
<evidence type="ECO:0000313" key="5">
    <source>
        <dbReference type="EMBL" id="NRT57987.1"/>
    </source>
</evidence>
<dbReference type="CDD" id="cd00077">
    <property type="entry name" value="HDc"/>
    <property type="match status" value="1"/>
</dbReference>
<dbReference type="Pfam" id="PF19296">
    <property type="entry name" value="RelA_AH_RIS"/>
    <property type="match status" value="1"/>
</dbReference>
<dbReference type="EC" id="2.7.6.5" evidence="5"/>
<feature type="domain" description="ACT" evidence="2">
    <location>
        <begin position="738"/>
        <end position="813"/>
    </location>
</feature>
<dbReference type="Proteomes" id="UP001516061">
    <property type="component" value="Unassembled WGS sequence"/>
</dbReference>
<comment type="caution">
    <text evidence="5">The sequence shown here is derived from an EMBL/GenBank/DDBJ whole genome shotgun (WGS) entry which is preliminary data.</text>
</comment>
<evidence type="ECO:0000259" key="3">
    <source>
        <dbReference type="PROSITE" id="PS51831"/>
    </source>
</evidence>
<dbReference type="SUPFAM" id="SSF81301">
    <property type="entry name" value="Nucleotidyltransferase"/>
    <property type="match status" value="1"/>
</dbReference>
<dbReference type="InterPro" id="IPR006674">
    <property type="entry name" value="HD_domain"/>
</dbReference>
<dbReference type="InterPro" id="IPR045865">
    <property type="entry name" value="ACT-like_dom_sf"/>
</dbReference>
<dbReference type="Pfam" id="PF04607">
    <property type="entry name" value="RelA_SpoT"/>
    <property type="match status" value="1"/>
</dbReference>
<keyword evidence="5" id="KW-0378">Hydrolase</keyword>
<evidence type="ECO:0000256" key="1">
    <source>
        <dbReference type="RuleBase" id="RU003847"/>
    </source>
</evidence>
<dbReference type="EC" id="3.1.7.2" evidence="5"/>